<dbReference type="Pfam" id="PF01610">
    <property type="entry name" value="DDE_Tnp_ISL3"/>
    <property type="match status" value="1"/>
</dbReference>
<dbReference type="EMBL" id="CP070228">
    <property type="protein sequence ID" value="QRV01574.1"/>
    <property type="molecule type" value="Genomic_DNA"/>
</dbReference>
<organism evidence="2 3">
    <name type="scientific">Arcanobacterium phocisimile</name>
    <dbReference type="NCBI Taxonomy" id="1302235"/>
    <lineage>
        <taxon>Bacteria</taxon>
        <taxon>Bacillati</taxon>
        <taxon>Actinomycetota</taxon>
        <taxon>Actinomycetes</taxon>
        <taxon>Actinomycetales</taxon>
        <taxon>Actinomycetaceae</taxon>
        <taxon>Arcanobacterium</taxon>
    </lineage>
</organism>
<dbReference type="InterPro" id="IPR002560">
    <property type="entry name" value="Transposase_DDE"/>
</dbReference>
<accession>A0ABX7IGI8</accession>
<name>A0ABX7IGI8_9ACTO</name>
<feature type="domain" description="Transposase IS204/IS1001/IS1096/IS1165 DDE" evidence="1">
    <location>
        <begin position="9"/>
        <end position="70"/>
    </location>
</feature>
<evidence type="ECO:0000313" key="3">
    <source>
        <dbReference type="Proteomes" id="UP000602653"/>
    </source>
</evidence>
<gene>
    <name evidence="2" type="ORF">JTE88_05560</name>
</gene>
<evidence type="ECO:0000259" key="1">
    <source>
        <dbReference type="Pfam" id="PF01610"/>
    </source>
</evidence>
<reference evidence="2 3" key="1">
    <citation type="submission" date="2021-02" db="EMBL/GenBank/DDBJ databases">
        <title>Complete Genome Sequence of Arcanobacterium phocisimile strain DSM 26142T from a harbour seal.</title>
        <authorList>
            <person name="Borowiak M."/>
            <person name="Alssahen M."/>
            <person name="Malorny B."/>
            <person name="Laemmler C."/>
            <person name="Siebert U."/>
            <person name="Ploetz M."/>
            <person name="Abdulmawjood A."/>
        </authorList>
    </citation>
    <scope>NUCLEOTIDE SEQUENCE [LARGE SCALE GENOMIC DNA]</scope>
    <source>
        <strain evidence="2 3">DSM 26142</strain>
    </source>
</reference>
<dbReference type="Proteomes" id="UP000602653">
    <property type="component" value="Chromosome"/>
</dbReference>
<evidence type="ECO:0000313" key="2">
    <source>
        <dbReference type="EMBL" id="QRV01574.1"/>
    </source>
</evidence>
<keyword evidence="3" id="KW-1185">Reference proteome</keyword>
<protein>
    <submittedName>
        <fullName evidence="2">Transposase</fullName>
    </submittedName>
</protein>
<dbReference type="RefSeq" id="WP_204423377.1">
    <property type="nucleotide sequence ID" value="NZ_CP070228.1"/>
</dbReference>
<proteinExistence type="predicted"/>
<sequence>MINSSTTPAKTSYPKKSNNLAEHSKNWYHQILAYHHARLSNSITEAMNNLIKRIKRTGYRFTNFTNYHTRCLRYAGKPN</sequence>